<name>A0A1F5ENC2_9BACT</name>
<keyword evidence="1" id="KW-1133">Transmembrane helix</keyword>
<gene>
    <name evidence="2" type="ORF">A3E89_02945</name>
</gene>
<comment type="caution">
    <text evidence="2">The sequence shown here is derived from an EMBL/GenBank/DDBJ whole genome shotgun (WGS) entry which is preliminary data.</text>
</comment>
<dbReference type="AlphaFoldDB" id="A0A1F5ENC2"/>
<keyword evidence="1" id="KW-0472">Membrane</keyword>
<reference evidence="2 3" key="1">
    <citation type="journal article" date="2016" name="Nat. Commun.">
        <title>Thousands of microbial genomes shed light on interconnected biogeochemical processes in an aquifer system.</title>
        <authorList>
            <person name="Anantharaman K."/>
            <person name="Brown C.T."/>
            <person name="Hug L.A."/>
            <person name="Sharon I."/>
            <person name="Castelle C.J."/>
            <person name="Probst A.J."/>
            <person name="Thomas B.C."/>
            <person name="Singh A."/>
            <person name="Wilkins M.J."/>
            <person name="Karaoz U."/>
            <person name="Brodie E.L."/>
            <person name="Williams K.H."/>
            <person name="Hubbard S.S."/>
            <person name="Banfield J.F."/>
        </authorList>
    </citation>
    <scope>NUCLEOTIDE SEQUENCE [LARGE SCALE GENOMIC DNA]</scope>
</reference>
<feature type="transmembrane region" description="Helical" evidence="1">
    <location>
        <begin position="24"/>
        <end position="43"/>
    </location>
</feature>
<protein>
    <submittedName>
        <fullName evidence="2">Uncharacterized protein</fullName>
    </submittedName>
</protein>
<dbReference type="Proteomes" id="UP000185891">
    <property type="component" value="Unassembled WGS sequence"/>
</dbReference>
<dbReference type="EMBL" id="MFAA01000020">
    <property type="protein sequence ID" value="OGD68909.1"/>
    <property type="molecule type" value="Genomic_DNA"/>
</dbReference>
<accession>A0A1F5ENC2</accession>
<evidence type="ECO:0000256" key="1">
    <source>
        <dbReference type="SAM" id="Phobius"/>
    </source>
</evidence>
<sequence>MLAVIIFGYFLIVLFINHNLNVEIVAEIVTSITLVLALATYFYQKNKDKNLMATEVISFFRKEIIPQCDSFIFFVRQKKGESYYFQKVRLDNPNFEYINKNYATAVVEQNNIYRELKTWPMQTTLLNMLTELALKIKYFKIVDHDALNTIKAPFVEMVEINAVVLLMHRDIVSGNSTYLEVINLYLHWKDSVDRRLPDERSNELMMKIADNVLAVEKVIAVKKK</sequence>
<organism evidence="2 3">
    <name type="scientific">Candidatus Campbellbacteria bacterium RIFCSPHIGHO2_12_FULL_35_10</name>
    <dbReference type="NCBI Taxonomy" id="1797578"/>
    <lineage>
        <taxon>Bacteria</taxon>
        <taxon>Candidatus Campbelliibacteriota</taxon>
    </lineage>
</organism>
<evidence type="ECO:0000313" key="2">
    <source>
        <dbReference type="EMBL" id="OGD68909.1"/>
    </source>
</evidence>
<keyword evidence="1" id="KW-0812">Transmembrane</keyword>
<proteinExistence type="predicted"/>
<evidence type="ECO:0000313" key="3">
    <source>
        <dbReference type="Proteomes" id="UP000185891"/>
    </source>
</evidence>